<organism evidence="10 11">
    <name type="scientific">Mumia flava</name>
    <dbReference type="NCBI Taxonomy" id="1348852"/>
    <lineage>
        <taxon>Bacteria</taxon>
        <taxon>Bacillati</taxon>
        <taxon>Actinomycetota</taxon>
        <taxon>Actinomycetes</taxon>
        <taxon>Propionibacteriales</taxon>
        <taxon>Nocardioidaceae</taxon>
        <taxon>Mumia</taxon>
    </lineage>
</organism>
<comment type="subcellular location">
    <subcellularLocation>
        <location evidence="1">Cell membrane</location>
        <topology evidence="1">Multi-pass membrane protein</topology>
    </subcellularLocation>
</comment>
<comment type="caution">
    <text evidence="10">The sequence shown here is derived from an EMBL/GenBank/DDBJ whole genome shotgun (WGS) entry which is preliminary data.</text>
</comment>
<dbReference type="RefSeq" id="WP_039347942.1">
    <property type="nucleotide sequence ID" value="NZ_PGEZ01000002.1"/>
</dbReference>
<reference evidence="10 11" key="1">
    <citation type="submission" date="2017-11" db="EMBL/GenBank/DDBJ databases">
        <title>Genomic Encyclopedia of Archaeal and Bacterial Type Strains, Phase II (KMG-II): From Individual Species to Whole Genera.</title>
        <authorList>
            <person name="Goeker M."/>
        </authorList>
    </citation>
    <scope>NUCLEOTIDE SEQUENCE [LARGE SCALE GENOMIC DNA]</scope>
    <source>
        <strain evidence="10 11">DSM 27763</strain>
    </source>
</reference>
<feature type="region of interest" description="Disordered" evidence="8">
    <location>
        <begin position="1"/>
        <end position="24"/>
    </location>
</feature>
<evidence type="ECO:0000256" key="3">
    <source>
        <dbReference type="ARBA" id="ARBA00022475"/>
    </source>
</evidence>
<feature type="transmembrane region" description="Helical" evidence="9">
    <location>
        <begin position="181"/>
        <end position="202"/>
    </location>
</feature>
<keyword evidence="3" id="KW-1003">Cell membrane</keyword>
<name>A0A0B2BLL2_9ACTN</name>
<evidence type="ECO:0000256" key="8">
    <source>
        <dbReference type="SAM" id="MobiDB-lite"/>
    </source>
</evidence>
<keyword evidence="11" id="KW-1185">Reference proteome</keyword>
<gene>
    <name evidence="10" type="ORF">CLV56_3808</name>
</gene>
<evidence type="ECO:0000313" key="11">
    <source>
        <dbReference type="Proteomes" id="UP000230842"/>
    </source>
</evidence>
<feature type="transmembrane region" description="Helical" evidence="9">
    <location>
        <begin position="65"/>
        <end position="87"/>
    </location>
</feature>
<dbReference type="Pfam" id="PF02653">
    <property type="entry name" value="BPD_transp_2"/>
    <property type="match status" value="1"/>
</dbReference>
<dbReference type="CDD" id="cd06579">
    <property type="entry name" value="TM_PBP1_transp_AraH_like"/>
    <property type="match status" value="1"/>
</dbReference>
<feature type="transmembrane region" description="Helical" evidence="9">
    <location>
        <begin position="288"/>
        <end position="310"/>
    </location>
</feature>
<evidence type="ECO:0000256" key="5">
    <source>
        <dbReference type="ARBA" id="ARBA00022692"/>
    </source>
</evidence>
<feature type="transmembrane region" description="Helical" evidence="9">
    <location>
        <begin position="233"/>
        <end position="253"/>
    </location>
</feature>
<evidence type="ECO:0000313" key="10">
    <source>
        <dbReference type="EMBL" id="PJJ54299.1"/>
    </source>
</evidence>
<proteinExistence type="predicted"/>
<keyword evidence="2" id="KW-0813">Transport</keyword>
<dbReference type="PANTHER" id="PTHR32196">
    <property type="entry name" value="ABC TRANSPORTER PERMEASE PROTEIN YPHD-RELATED-RELATED"/>
    <property type="match status" value="1"/>
</dbReference>
<accession>A0A0B2BLL2</accession>
<dbReference type="PANTHER" id="PTHR32196:SF21">
    <property type="entry name" value="ABC TRANSPORTER PERMEASE PROTEIN YPHD-RELATED"/>
    <property type="match status" value="1"/>
</dbReference>
<keyword evidence="5 9" id="KW-0812">Transmembrane</keyword>
<keyword evidence="7 9" id="KW-0472">Membrane</keyword>
<feature type="transmembrane region" description="Helical" evidence="9">
    <location>
        <begin position="32"/>
        <end position="53"/>
    </location>
</feature>
<dbReference type="GO" id="GO:0022857">
    <property type="term" value="F:transmembrane transporter activity"/>
    <property type="evidence" value="ECO:0007669"/>
    <property type="project" value="InterPro"/>
</dbReference>
<evidence type="ECO:0000256" key="4">
    <source>
        <dbReference type="ARBA" id="ARBA00022519"/>
    </source>
</evidence>
<feature type="compositionally biased region" description="Basic and acidic residues" evidence="8">
    <location>
        <begin position="1"/>
        <end position="10"/>
    </location>
</feature>
<evidence type="ECO:0000256" key="2">
    <source>
        <dbReference type="ARBA" id="ARBA00022448"/>
    </source>
</evidence>
<keyword evidence="6 9" id="KW-1133">Transmembrane helix</keyword>
<dbReference type="InterPro" id="IPR001851">
    <property type="entry name" value="ABC_transp_permease"/>
</dbReference>
<dbReference type="OrthoDB" id="3468954at2"/>
<dbReference type="GO" id="GO:0005886">
    <property type="term" value="C:plasma membrane"/>
    <property type="evidence" value="ECO:0007669"/>
    <property type="project" value="UniProtKB-SubCell"/>
</dbReference>
<evidence type="ECO:0000256" key="6">
    <source>
        <dbReference type="ARBA" id="ARBA00022989"/>
    </source>
</evidence>
<feature type="transmembrane region" description="Helical" evidence="9">
    <location>
        <begin position="316"/>
        <end position="332"/>
    </location>
</feature>
<dbReference type="Proteomes" id="UP000230842">
    <property type="component" value="Unassembled WGS sequence"/>
</dbReference>
<keyword evidence="4" id="KW-0997">Cell inner membrane</keyword>
<evidence type="ECO:0000256" key="1">
    <source>
        <dbReference type="ARBA" id="ARBA00004651"/>
    </source>
</evidence>
<feature type="transmembrane region" description="Helical" evidence="9">
    <location>
        <begin position="143"/>
        <end position="161"/>
    </location>
</feature>
<protein>
    <submittedName>
        <fullName evidence="10">Ribose transport system permease protein</fullName>
    </submittedName>
</protein>
<sequence>MTTITEHEPDASSDPAPDTASRARRTPPYAQLAQRFSLIGLWVVMGAVFFVLADVPLSNFLQGIFARQTPLVFLGMAVVATMAVGEFDLSFPSVYALSGSTVASLVVLHGWSFPLAALAAIVLAVLFGAVNAVLVVRAGINSVIVTLGVGSVALGLGSWISEETSVSGLDFTLSNIALARVAGLPMIFWYGVVLVVVAAYVMSATPLGRHMLFVGANRDVARLAGIPVTRVRVGAWLTSSLLCGVAGVVTAAGLGGFNATSAREYFLPAFASVFLGTVAVVPGRFNPLGMFIAVYFLITGVFGLQLLGYQGWVTDVFYGGVLVAAVAASAYVQRRLRS</sequence>
<dbReference type="AlphaFoldDB" id="A0A0B2BLL2"/>
<feature type="transmembrane region" description="Helical" evidence="9">
    <location>
        <begin position="117"/>
        <end position="136"/>
    </location>
</feature>
<evidence type="ECO:0000256" key="9">
    <source>
        <dbReference type="SAM" id="Phobius"/>
    </source>
</evidence>
<evidence type="ECO:0000256" key="7">
    <source>
        <dbReference type="ARBA" id="ARBA00023136"/>
    </source>
</evidence>
<dbReference type="EMBL" id="PGEZ01000002">
    <property type="protein sequence ID" value="PJJ54299.1"/>
    <property type="molecule type" value="Genomic_DNA"/>
</dbReference>
<feature type="transmembrane region" description="Helical" evidence="9">
    <location>
        <begin position="265"/>
        <end position="281"/>
    </location>
</feature>